<accession>A0A286DYC8</accession>
<dbReference type="OrthoDB" id="4296536at2"/>
<evidence type="ECO:0008006" key="3">
    <source>
        <dbReference type="Google" id="ProtNLM"/>
    </source>
</evidence>
<dbReference type="Proteomes" id="UP000219072">
    <property type="component" value="Unassembled WGS sequence"/>
</dbReference>
<dbReference type="AlphaFoldDB" id="A0A286DYC8"/>
<gene>
    <name evidence="1" type="ORF">SAMN06297387_11222</name>
</gene>
<sequence length="79" mass="8517">MTTGKQHIQKAPTLAEVRKWPATVSVTQAARALGVSPSHLHTLMRNDASPVEFLPFGKTRRVITADLVAVLSGERRAAA</sequence>
<evidence type="ECO:0000313" key="2">
    <source>
        <dbReference type="Proteomes" id="UP000219072"/>
    </source>
</evidence>
<proteinExistence type="predicted"/>
<evidence type="ECO:0000313" key="1">
    <source>
        <dbReference type="EMBL" id="SOD63669.1"/>
    </source>
</evidence>
<dbReference type="RefSeq" id="WP_097232134.1">
    <property type="nucleotide sequence ID" value="NZ_OCNE01000012.1"/>
</dbReference>
<dbReference type="EMBL" id="OCNE01000012">
    <property type="protein sequence ID" value="SOD63669.1"/>
    <property type="molecule type" value="Genomic_DNA"/>
</dbReference>
<reference evidence="1 2" key="1">
    <citation type="submission" date="2017-09" db="EMBL/GenBank/DDBJ databases">
        <authorList>
            <person name="Ehlers B."/>
            <person name="Leendertz F.H."/>
        </authorList>
    </citation>
    <scope>NUCLEOTIDE SEQUENCE [LARGE SCALE GENOMIC DNA]</scope>
    <source>
        <strain evidence="1 2">CGMCC 4.7095</strain>
    </source>
</reference>
<keyword evidence="2" id="KW-1185">Reference proteome</keyword>
<protein>
    <recommendedName>
        <fullName evidence="3">Helix-turn-helix domain-containing protein</fullName>
    </recommendedName>
</protein>
<name>A0A286DYC8_9ACTN</name>
<organism evidence="1 2">
    <name type="scientific">Streptomyces zhaozhouensis</name>
    <dbReference type="NCBI Taxonomy" id="1300267"/>
    <lineage>
        <taxon>Bacteria</taxon>
        <taxon>Bacillati</taxon>
        <taxon>Actinomycetota</taxon>
        <taxon>Actinomycetes</taxon>
        <taxon>Kitasatosporales</taxon>
        <taxon>Streptomycetaceae</taxon>
        <taxon>Streptomyces</taxon>
    </lineage>
</organism>